<evidence type="ECO:0000256" key="1">
    <source>
        <dbReference type="SAM" id="MobiDB-lite"/>
    </source>
</evidence>
<protein>
    <submittedName>
        <fullName evidence="2">Uncharacterized protein</fullName>
    </submittedName>
</protein>
<dbReference type="Proteomes" id="UP000785200">
    <property type="component" value="Unassembled WGS sequence"/>
</dbReference>
<keyword evidence="3" id="KW-1185">Reference proteome</keyword>
<gene>
    <name evidence="2" type="ORF">D0Z07_7168</name>
</gene>
<feature type="compositionally biased region" description="Low complexity" evidence="1">
    <location>
        <begin position="236"/>
        <end position="245"/>
    </location>
</feature>
<dbReference type="OrthoDB" id="428577at2759"/>
<feature type="region of interest" description="Disordered" evidence="1">
    <location>
        <begin position="182"/>
        <end position="249"/>
    </location>
</feature>
<evidence type="ECO:0000313" key="2">
    <source>
        <dbReference type="EMBL" id="KAG0647390.1"/>
    </source>
</evidence>
<comment type="caution">
    <text evidence="2">The sequence shown here is derived from an EMBL/GenBank/DDBJ whole genome shotgun (WGS) entry which is preliminary data.</text>
</comment>
<accession>A0A9P6VGA7</accession>
<reference evidence="2" key="1">
    <citation type="submission" date="2019-07" db="EMBL/GenBank/DDBJ databases">
        <title>Hyphodiscus hymeniophilus genome sequencing and assembly.</title>
        <authorList>
            <person name="Kramer G."/>
            <person name="Nodwell J."/>
        </authorList>
    </citation>
    <scope>NUCLEOTIDE SEQUENCE</scope>
    <source>
        <strain evidence="2">ATCC 34498</strain>
    </source>
</reference>
<evidence type="ECO:0000313" key="3">
    <source>
        <dbReference type="Proteomes" id="UP000785200"/>
    </source>
</evidence>
<dbReference type="AlphaFoldDB" id="A0A9P6VGA7"/>
<proteinExistence type="predicted"/>
<dbReference type="EMBL" id="VNKQ01000013">
    <property type="protein sequence ID" value="KAG0647390.1"/>
    <property type="molecule type" value="Genomic_DNA"/>
</dbReference>
<organism evidence="2 3">
    <name type="scientific">Hyphodiscus hymeniophilus</name>
    <dbReference type="NCBI Taxonomy" id="353542"/>
    <lineage>
        <taxon>Eukaryota</taxon>
        <taxon>Fungi</taxon>
        <taxon>Dikarya</taxon>
        <taxon>Ascomycota</taxon>
        <taxon>Pezizomycotina</taxon>
        <taxon>Leotiomycetes</taxon>
        <taxon>Helotiales</taxon>
        <taxon>Hyphodiscaceae</taxon>
        <taxon>Hyphodiscus</taxon>
    </lineage>
</organism>
<sequence length="269" mass="29767">MADSGVKGVTVKLDSAMVTAPGAYKNLFIEDQYYKRLKISLRRTIRVPDNGESYGLPPDCGAFPIYSVAKYTSRLPQKVVAKGGVFIPMHQREAMWINFEGSSEFAVKIYVGGVNAISVPIPPTPVTAATYAEHGYPFFKLYEDLSGVSGNFEQLQSVGDLDKAKGHFEVHDSEVDVSFPSVALNTPNSVDQMEEEMEDYADGDDEIEDDDDDEDEDEVQDFDGDKKEDESDKPGSTNSSSDSSTIQLNIIDPKSVFLPIRLLEKQLRK</sequence>
<feature type="compositionally biased region" description="Basic and acidic residues" evidence="1">
    <location>
        <begin position="223"/>
        <end position="233"/>
    </location>
</feature>
<feature type="compositionally biased region" description="Acidic residues" evidence="1">
    <location>
        <begin position="192"/>
        <end position="222"/>
    </location>
</feature>
<name>A0A9P6VGA7_9HELO</name>